<feature type="binding site" evidence="10">
    <location>
        <position position="472"/>
    </location>
    <ligand>
        <name>Mn(2+)</name>
        <dbReference type="ChEBI" id="CHEBI:29035"/>
    </ligand>
</feature>
<evidence type="ECO:0000256" key="3">
    <source>
        <dbReference type="ARBA" id="ARBA00022475"/>
    </source>
</evidence>
<feature type="binding site" evidence="10">
    <location>
        <position position="253"/>
    </location>
    <ligand>
        <name>Mn(2+)</name>
        <dbReference type="ChEBI" id="CHEBI:29035"/>
    </ligand>
</feature>
<feature type="binding site" evidence="10">
    <location>
        <position position="471"/>
    </location>
    <ligand>
        <name>Mn(2+)</name>
        <dbReference type="ChEBI" id="CHEBI:29035"/>
    </ligand>
</feature>
<evidence type="ECO:0000313" key="13">
    <source>
        <dbReference type="EMBL" id="AXI09460.1"/>
    </source>
</evidence>
<dbReference type="EMBL" id="CP024848">
    <property type="protein sequence ID" value="AXI09460.1"/>
    <property type="molecule type" value="Genomic_DNA"/>
</dbReference>
<protein>
    <recommendedName>
        <fullName evidence="12">Sulfatase N-terminal domain-containing protein</fullName>
    </recommendedName>
</protein>
<sequence>MKFKITRLPLYVIATVLFGSKTYLAYRFMFTIELDNILQEIILFINPFISAFLLFAISVWFSNNEKQLKYIRYSALIASFIIFANLVFYRQFNDFITLPQLFQGSNMADLGSSILTLIKGYDIFLFTDVVFIWILSKKDIAARSVTYNRRRKAATLTLSLLLIATNFLIAESSRPQLFTRGFDREYLVRSIGLFNYHIYDVIAHSKVEGRRAFADGNELLEVQEYIEENVKQKMKSDLYGAAKGKNIIFINAESLQQFVINNEVNGEEVTPFLNQLIKDEDTYYFDNFYEQTGQGNTSDSEFLVENSLYPLDRGAVFFTHGGNEYNAISEIIDDAGYSSYVFHSNNKSFWNRDQMYVSLGIDHFFGEEAYDVSEDNAIGWGLKDKPFFEQSIPYLQSIEQPFYAKFITLTNHFPFDMDESDISLEPYESNSDVLNNYFPAVRYMDEAIEDFFIKLKETGLYENSVFVVMGDHIGVSANHNKALSMYLDKDEITPIDQVELQRVPFIVHIPGNGKGKVISEVTGQIDVKPTLLSLLGIDAVDDIQFGNDLFADNRKGYVALRNGDFISKKFIYTNGSCYLRGTGELIGVSEEKDYVVSESEHELVNACNEINEKVTTELRLSDDLIYGDLFRFINFDLTKKANQ</sequence>
<dbReference type="Gene3D" id="3.30.1120.170">
    <property type="match status" value="1"/>
</dbReference>
<comment type="subcellular location">
    <subcellularLocation>
        <location evidence="1">Cell membrane</location>
        <topology evidence="1">Multi-pass membrane protein</topology>
    </subcellularLocation>
</comment>
<dbReference type="Pfam" id="PF00884">
    <property type="entry name" value="Sulfatase"/>
    <property type="match status" value="1"/>
</dbReference>
<dbReference type="CDD" id="cd16015">
    <property type="entry name" value="LTA_synthase"/>
    <property type="match status" value="1"/>
</dbReference>
<keyword evidence="14" id="KW-1185">Reference proteome</keyword>
<proteinExistence type="inferred from homology"/>
<gene>
    <name evidence="13" type="ORF">CUC15_11230</name>
</gene>
<feature type="transmembrane region" description="Helical" evidence="11">
    <location>
        <begin position="153"/>
        <end position="170"/>
    </location>
</feature>
<dbReference type="GO" id="GO:0005886">
    <property type="term" value="C:plasma membrane"/>
    <property type="evidence" value="ECO:0007669"/>
    <property type="project" value="UniProtKB-SubCell"/>
</dbReference>
<organism evidence="13 14">
    <name type="scientific">Oceanobacillus zhaokaii</name>
    <dbReference type="NCBI Taxonomy" id="2052660"/>
    <lineage>
        <taxon>Bacteria</taxon>
        <taxon>Bacillati</taxon>
        <taxon>Bacillota</taxon>
        <taxon>Bacilli</taxon>
        <taxon>Bacillales</taxon>
        <taxon>Bacillaceae</taxon>
        <taxon>Oceanobacillus</taxon>
    </lineage>
</organism>
<dbReference type="Proteomes" id="UP000253908">
    <property type="component" value="Chromosome"/>
</dbReference>
<feature type="transmembrane region" description="Helical" evidence="11">
    <location>
        <begin position="112"/>
        <end position="133"/>
    </location>
</feature>
<dbReference type="Gene3D" id="3.40.720.10">
    <property type="entry name" value="Alkaline Phosphatase, subunit A"/>
    <property type="match status" value="1"/>
</dbReference>
<comment type="similarity">
    <text evidence="2 7">Belongs to the LTA synthase family.</text>
</comment>
<keyword evidence="4 11" id="KW-0812">Transmembrane</keyword>
<keyword evidence="6 7" id="KW-0472">Membrane</keyword>
<evidence type="ECO:0000256" key="7">
    <source>
        <dbReference type="PIRNR" id="PIRNR005091"/>
    </source>
</evidence>
<dbReference type="InterPro" id="IPR012160">
    <property type="entry name" value="LtaS-like"/>
</dbReference>
<evidence type="ECO:0000259" key="12">
    <source>
        <dbReference type="Pfam" id="PF00884"/>
    </source>
</evidence>
<evidence type="ECO:0000256" key="1">
    <source>
        <dbReference type="ARBA" id="ARBA00004651"/>
    </source>
</evidence>
<keyword evidence="5 11" id="KW-1133">Transmembrane helix</keyword>
<evidence type="ECO:0000256" key="5">
    <source>
        <dbReference type="ARBA" id="ARBA00022989"/>
    </source>
</evidence>
<dbReference type="AlphaFoldDB" id="A0A345PHI0"/>
<evidence type="ECO:0000256" key="10">
    <source>
        <dbReference type="PIRSR" id="PIRSR005091-3"/>
    </source>
</evidence>
<name>A0A345PHI0_9BACI</name>
<feature type="active site" evidence="8">
    <location>
        <position position="297"/>
    </location>
</feature>
<evidence type="ECO:0000256" key="2">
    <source>
        <dbReference type="ARBA" id="ARBA00009983"/>
    </source>
</evidence>
<evidence type="ECO:0000313" key="14">
    <source>
        <dbReference type="Proteomes" id="UP000253908"/>
    </source>
</evidence>
<evidence type="ECO:0000256" key="6">
    <source>
        <dbReference type="ARBA" id="ARBA00023136"/>
    </source>
</evidence>
<dbReference type="PANTHER" id="PTHR47371:SF1">
    <property type="entry name" value="LIPOTEICHOIC ACID SYNTHASE-LIKE YQGS"/>
    <property type="match status" value="1"/>
</dbReference>
<keyword evidence="3 7" id="KW-1003">Cell membrane</keyword>
<dbReference type="InterPro" id="IPR000917">
    <property type="entry name" value="Sulfatase_N"/>
</dbReference>
<feature type="transmembrane region" description="Helical" evidence="11">
    <location>
        <begin position="73"/>
        <end position="92"/>
    </location>
</feature>
<dbReference type="RefSeq" id="WP_114916749.1">
    <property type="nucleotide sequence ID" value="NZ_CP024848.1"/>
</dbReference>
<evidence type="ECO:0000256" key="8">
    <source>
        <dbReference type="PIRSR" id="PIRSR005091-1"/>
    </source>
</evidence>
<dbReference type="OrthoDB" id="5901192at2"/>
<keyword evidence="9" id="KW-0464">Manganese</keyword>
<evidence type="ECO:0000256" key="4">
    <source>
        <dbReference type="ARBA" id="ARBA00022692"/>
    </source>
</evidence>
<reference evidence="14" key="1">
    <citation type="submission" date="2017-11" db="EMBL/GenBank/DDBJ databases">
        <authorList>
            <person name="Zhu W."/>
        </authorList>
    </citation>
    <scope>NUCLEOTIDE SEQUENCE [LARGE SCALE GENOMIC DNA]</scope>
    <source>
        <strain evidence="14">160</strain>
    </source>
</reference>
<dbReference type="GO" id="GO:0046872">
    <property type="term" value="F:metal ion binding"/>
    <property type="evidence" value="ECO:0007669"/>
    <property type="project" value="UniProtKB-KW"/>
</dbReference>
<dbReference type="InterPro" id="IPR017850">
    <property type="entry name" value="Alkaline_phosphatase_core_sf"/>
</dbReference>
<feature type="transmembrane region" description="Helical" evidence="11">
    <location>
        <begin position="9"/>
        <end position="29"/>
    </location>
</feature>
<dbReference type="SUPFAM" id="SSF53649">
    <property type="entry name" value="Alkaline phosphatase-like"/>
    <property type="match status" value="1"/>
</dbReference>
<dbReference type="PIRSF" id="PIRSF005091">
    <property type="entry name" value="Mmb_sulf_HI1246"/>
    <property type="match status" value="1"/>
</dbReference>
<dbReference type="PANTHER" id="PTHR47371">
    <property type="entry name" value="LIPOTEICHOIC ACID SYNTHASE"/>
    <property type="match status" value="1"/>
</dbReference>
<dbReference type="KEGG" id="ocn:CUC15_11230"/>
<dbReference type="InterPro" id="IPR050448">
    <property type="entry name" value="OpgB/LTA_synthase_biosynth"/>
</dbReference>
<keyword evidence="9" id="KW-0479">Metal-binding</keyword>
<feature type="binding site" evidence="9">
    <location>
        <position position="412"/>
    </location>
    <ligand>
        <name>substrate</name>
    </ligand>
</feature>
<accession>A0A345PHI0</accession>
<evidence type="ECO:0000256" key="11">
    <source>
        <dbReference type="SAM" id="Phobius"/>
    </source>
</evidence>
<feature type="transmembrane region" description="Helical" evidence="11">
    <location>
        <begin position="41"/>
        <end position="61"/>
    </location>
</feature>
<evidence type="ECO:0000256" key="9">
    <source>
        <dbReference type="PIRSR" id="PIRSR005091-2"/>
    </source>
</evidence>
<feature type="domain" description="Sulfatase N-terminal" evidence="12">
    <location>
        <begin position="245"/>
        <end position="537"/>
    </location>
</feature>
<feature type="binding site" evidence="10">
    <location>
        <position position="297"/>
    </location>
    <ligand>
        <name>Mn(2+)</name>
        <dbReference type="ChEBI" id="CHEBI:29035"/>
    </ligand>
</feature>